<organism evidence="2 3">
    <name type="scientific">Oceanospirillum sediminis</name>
    <dbReference type="NCBI Taxonomy" id="2760088"/>
    <lineage>
        <taxon>Bacteria</taxon>
        <taxon>Pseudomonadati</taxon>
        <taxon>Pseudomonadota</taxon>
        <taxon>Gammaproteobacteria</taxon>
        <taxon>Oceanospirillales</taxon>
        <taxon>Oceanospirillaceae</taxon>
        <taxon>Oceanospirillum</taxon>
    </lineage>
</organism>
<keyword evidence="1" id="KW-0472">Membrane</keyword>
<proteinExistence type="predicted"/>
<keyword evidence="3" id="KW-1185">Reference proteome</keyword>
<protein>
    <submittedName>
        <fullName evidence="2">Uncharacterized protein</fullName>
    </submittedName>
</protein>
<dbReference type="EMBL" id="JACJFM010000052">
    <property type="protein sequence ID" value="MBB1489365.1"/>
    <property type="molecule type" value="Genomic_DNA"/>
</dbReference>
<keyword evidence="1" id="KW-0812">Transmembrane</keyword>
<sequence length="59" mass="5704">MIFNRMVFTAKSAVAGSGLAFAVVGGISFAVALPDSVFFAGAALGGVAGAVLGLSARDV</sequence>
<gene>
    <name evidence="2" type="ORF">H4O21_22400</name>
</gene>
<dbReference type="RefSeq" id="WP_182811472.1">
    <property type="nucleotide sequence ID" value="NZ_JACJFM010000052.1"/>
</dbReference>
<feature type="transmembrane region" description="Helical" evidence="1">
    <location>
        <begin position="12"/>
        <end position="31"/>
    </location>
</feature>
<feature type="transmembrane region" description="Helical" evidence="1">
    <location>
        <begin position="37"/>
        <end position="56"/>
    </location>
</feature>
<evidence type="ECO:0000313" key="2">
    <source>
        <dbReference type="EMBL" id="MBB1489365.1"/>
    </source>
</evidence>
<keyword evidence="1" id="KW-1133">Transmembrane helix</keyword>
<reference evidence="2 3" key="1">
    <citation type="submission" date="2020-08" db="EMBL/GenBank/DDBJ databases">
        <title>Oceanospirillum sp. nov. isolated from marine sediment.</title>
        <authorList>
            <person name="Ji X."/>
        </authorList>
    </citation>
    <scope>NUCLEOTIDE SEQUENCE [LARGE SCALE GENOMIC DNA]</scope>
    <source>
        <strain evidence="2 3">D5</strain>
    </source>
</reference>
<comment type="caution">
    <text evidence="2">The sequence shown here is derived from an EMBL/GenBank/DDBJ whole genome shotgun (WGS) entry which is preliminary data.</text>
</comment>
<evidence type="ECO:0000256" key="1">
    <source>
        <dbReference type="SAM" id="Phobius"/>
    </source>
</evidence>
<name>A0A839IVI7_9GAMM</name>
<dbReference type="Proteomes" id="UP000565262">
    <property type="component" value="Unassembled WGS sequence"/>
</dbReference>
<evidence type="ECO:0000313" key="3">
    <source>
        <dbReference type="Proteomes" id="UP000565262"/>
    </source>
</evidence>
<accession>A0A839IVI7</accession>
<dbReference type="AlphaFoldDB" id="A0A839IVI7"/>